<dbReference type="InterPro" id="IPR001606">
    <property type="entry name" value="ARID_dom"/>
</dbReference>
<keyword evidence="3" id="KW-0804">Transcription</keyword>
<keyword evidence="2" id="KW-0805">Transcription regulation</keyword>
<keyword evidence="1" id="KW-0156">Chromatin regulator</keyword>
<dbReference type="AlphaFoldDB" id="A0A0U1LNT4"/>
<gene>
    <name evidence="8" type="ORF">PISL3812_01413</name>
</gene>
<dbReference type="Gene3D" id="1.10.150.60">
    <property type="entry name" value="ARID DNA-binding domain"/>
    <property type="match status" value="1"/>
</dbReference>
<dbReference type="InterPro" id="IPR036431">
    <property type="entry name" value="ARID_dom_sf"/>
</dbReference>
<dbReference type="InterPro" id="IPR003150">
    <property type="entry name" value="DNA-bd_RFX"/>
</dbReference>
<evidence type="ECO:0000256" key="4">
    <source>
        <dbReference type="ARBA" id="ARBA00023242"/>
    </source>
</evidence>
<evidence type="ECO:0000313" key="9">
    <source>
        <dbReference type="Proteomes" id="UP000054383"/>
    </source>
</evidence>
<dbReference type="Pfam" id="PF01388">
    <property type="entry name" value="ARID"/>
    <property type="match status" value="1"/>
</dbReference>
<dbReference type="SUPFAM" id="SSF46774">
    <property type="entry name" value="ARID-like"/>
    <property type="match status" value="1"/>
</dbReference>
<evidence type="ECO:0000259" key="6">
    <source>
        <dbReference type="PROSITE" id="PS51011"/>
    </source>
</evidence>
<dbReference type="OMA" id="DKYKFDS"/>
<dbReference type="Proteomes" id="UP000054383">
    <property type="component" value="Unassembled WGS sequence"/>
</dbReference>
<dbReference type="GO" id="GO:0016586">
    <property type="term" value="C:RSC-type complex"/>
    <property type="evidence" value="ECO:0007669"/>
    <property type="project" value="TreeGrafter"/>
</dbReference>
<dbReference type="GO" id="GO:0003677">
    <property type="term" value="F:DNA binding"/>
    <property type="evidence" value="ECO:0007669"/>
    <property type="project" value="InterPro"/>
</dbReference>
<evidence type="ECO:0000256" key="1">
    <source>
        <dbReference type="ARBA" id="ARBA00022853"/>
    </source>
</evidence>
<dbReference type="OrthoDB" id="338531at2759"/>
<evidence type="ECO:0000259" key="7">
    <source>
        <dbReference type="PROSITE" id="PS51526"/>
    </source>
</evidence>
<organism evidence="8 9">
    <name type="scientific">Talaromyces islandicus</name>
    <name type="common">Penicillium islandicum</name>
    <dbReference type="NCBI Taxonomy" id="28573"/>
    <lineage>
        <taxon>Eukaryota</taxon>
        <taxon>Fungi</taxon>
        <taxon>Dikarya</taxon>
        <taxon>Ascomycota</taxon>
        <taxon>Pezizomycotina</taxon>
        <taxon>Eurotiomycetes</taxon>
        <taxon>Eurotiomycetidae</taxon>
        <taxon>Eurotiales</taxon>
        <taxon>Trichocomaceae</taxon>
        <taxon>Talaromyces</taxon>
        <taxon>Talaromyces sect. Islandici</taxon>
    </lineage>
</organism>
<dbReference type="PANTHER" id="PTHR22970:SF14">
    <property type="entry name" value="AT-RICH INTERACTIVE DOMAIN-CONTAINING PROTEIN 2"/>
    <property type="match status" value="1"/>
</dbReference>
<sequence>MAAADLGAVHPKQSAETQAQTQEAFLSTSPPAVAGDLPVEPPPFFSSLAEFIQALSDFCVARGEAPTQALLVRDKTFTLSEIFELFKAIAAEGGFEKISPAKWDSVCAAVGVDENLREPLKETYMRDFRSFDKHTHEAPRRTRRKPRASQYRAPQHTRTNSFCEKILAKRPELELIVARHLPGISVEPFFALYSTKETDMASTRSSLREGLRQAPRINQPFIPDTAPVRQTRSGNAPNTLPGTPSGQTPNSHYAGIDGSNMAGGQSNIDNFEGKDNKQVPMSTRDVATPGNKPDLFANSNLKDSKQPDFYDFYYPLTYLEVPRSTSIYKRVHFGLQSGLRDEVDFALYHLVQMSDQRGDKFRFEGFPLLMETLMEKALEITELCTGIKWELERDQYKWPEKRHRPNVLNTLWGTHDILDRINKLPVILPDDTLETDEFCHHLQNIKDATLVLRNMCMLPENAIFIASFAKGLLRDFLVVMLNIPKQSRLNELRNDALDIAEEVTKYLPTAIDDPLRVSLYSYINSDDRAHVIRSLWAITHFSTELEGVQNNAMLGVSHDHLVHLFSYTLLKPDPEILNGAMDFWYQFTLIPENVTRLIDVVNIKTVFIPRLIALLSYEAQLEYNETVLQEEKIAPPPSTIPKVPPELLAELMELSEPERSSKWLRCCFVEDPDCEITQIALWQAYQTRFVNPQQPNSGVLPAAEFIKNVSTTFTNAQAQVVPIPGSVAGSGGPTTRFIIKGIRPLETALTFDKWPYLYCKWITGSGSQHCDRAFSKPEDLRSHVFEDHMSLQRTDQPGHYKLEKASEPIHKCLWDNCPRIKRVGPSADTSMVVEHVASAHLPQPRDPNAQPPTHEREILQPRIVRRWDYWNTPINSSGEPVGVAYKACLVLRNLAWNLPNEKSEKHGNMSFRKSVFLSRRNAIINAWDINRSLRLALTDLLLITENLDD</sequence>
<protein>
    <submittedName>
        <fullName evidence="8">Chromatin structure-remodeling complex subunit rsc9</fullName>
    </submittedName>
</protein>
<accession>A0A0U1LNT4</accession>
<dbReference type="GO" id="GO:0006325">
    <property type="term" value="P:chromatin organization"/>
    <property type="evidence" value="ECO:0007669"/>
    <property type="project" value="UniProtKB-KW"/>
</dbReference>
<feature type="region of interest" description="Disordered" evidence="5">
    <location>
        <begin position="131"/>
        <end position="156"/>
    </location>
</feature>
<evidence type="ECO:0000256" key="2">
    <source>
        <dbReference type="ARBA" id="ARBA00023015"/>
    </source>
</evidence>
<feature type="compositionally biased region" description="Low complexity" evidence="5">
    <location>
        <begin position="15"/>
        <end position="24"/>
    </location>
</feature>
<dbReference type="GO" id="GO:0006355">
    <property type="term" value="P:regulation of DNA-templated transcription"/>
    <property type="evidence" value="ECO:0007669"/>
    <property type="project" value="InterPro"/>
</dbReference>
<proteinExistence type="predicted"/>
<feature type="compositionally biased region" description="Basic and acidic residues" evidence="5">
    <location>
        <begin position="131"/>
        <end position="140"/>
    </location>
</feature>
<evidence type="ECO:0000313" key="8">
    <source>
        <dbReference type="EMBL" id="CRG84076.1"/>
    </source>
</evidence>
<dbReference type="EMBL" id="CVMT01000001">
    <property type="protein sequence ID" value="CRG84076.1"/>
    <property type="molecule type" value="Genomic_DNA"/>
</dbReference>
<feature type="compositionally biased region" description="Polar residues" evidence="5">
    <location>
        <begin position="228"/>
        <end position="247"/>
    </location>
</feature>
<dbReference type="PROSITE" id="PS51526">
    <property type="entry name" value="RFX_DBD"/>
    <property type="match status" value="1"/>
</dbReference>
<evidence type="ECO:0000256" key="3">
    <source>
        <dbReference type="ARBA" id="ARBA00023163"/>
    </source>
</evidence>
<feature type="domain" description="RFX-type winged-helix" evidence="7">
    <location>
        <begin position="660"/>
        <end position="746"/>
    </location>
</feature>
<feature type="region of interest" description="Disordered" evidence="5">
    <location>
        <begin position="218"/>
        <end position="247"/>
    </location>
</feature>
<name>A0A0U1LNT4_TALIS</name>
<keyword evidence="4" id="KW-0539">Nucleus</keyword>
<keyword evidence="9" id="KW-1185">Reference proteome</keyword>
<dbReference type="InterPro" id="IPR052406">
    <property type="entry name" value="Chromatin_Remodeling_Comp"/>
</dbReference>
<feature type="domain" description="ARID" evidence="6">
    <location>
        <begin position="45"/>
        <end position="136"/>
    </location>
</feature>
<dbReference type="CDD" id="cd16100">
    <property type="entry name" value="ARID"/>
    <property type="match status" value="1"/>
</dbReference>
<evidence type="ECO:0000256" key="5">
    <source>
        <dbReference type="SAM" id="MobiDB-lite"/>
    </source>
</evidence>
<feature type="region of interest" description="Disordered" evidence="5">
    <location>
        <begin position="1"/>
        <end position="26"/>
    </location>
</feature>
<dbReference type="STRING" id="28573.A0A0U1LNT4"/>
<reference evidence="8 9" key="1">
    <citation type="submission" date="2015-04" db="EMBL/GenBank/DDBJ databases">
        <authorList>
            <person name="Syromyatnikov M.Y."/>
            <person name="Popov V.N."/>
        </authorList>
    </citation>
    <scope>NUCLEOTIDE SEQUENCE [LARGE SCALE GENOMIC DNA]</scope>
    <source>
        <strain evidence="8">WF-38-12</strain>
    </source>
</reference>
<dbReference type="PANTHER" id="PTHR22970">
    <property type="entry name" value="AT-RICH INTERACTIVE DOMAIN-CONTAINING PROTEIN 2"/>
    <property type="match status" value="1"/>
</dbReference>
<dbReference type="PROSITE" id="PS51011">
    <property type="entry name" value="ARID"/>
    <property type="match status" value="1"/>
</dbReference>